<evidence type="ECO:0000259" key="4">
    <source>
        <dbReference type="PROSITE" id="PS50887"/>
    </source>
</evidence>
<dbReference type="NCBIfam" id="TIGR00254">
    <property type="entry name" value="GGDEF"/>
    <property type="match status" value="1"/>
</dbReference>
<evidence type="ECO:0000313" key="6">
    <source>
        <dbReference type="Proteomes" id="UP001139353"/>
    </source>
</evidence>
<evidence type="ECO:0000313" key="5">
    <source>
        <dbReference type="EMBL" id="MCK9689602.1"/>
    </source>
</evidence>
<dbReference type="EMBL" id="JAJLJH010000016">
    <property type="protein sequence ID" value="MCK9689602.1"/>
    <property type="molecule type" value="Genomic_DNA"/>
</dbReference>
<dbReference type="InterPro" id="IPR029787">
    <property type="entry name" value="Nucleotide_cyclase"/>
</dbReference>
<dbReference type="InterPro" id="IPR050469">
    <property type="entry name" value="Diguanylate_Cyclase"/>
</dbReference>
<evidence type="ECO:0000256" key="3">
    <source>
        <dbReference type="SAM" id="Coils"/>
    </source>
</evidence>
<feature type="domain" description="GGDEF" evidence="4">
    <location>
        <begin position="249"/>
        <end position="382"/>
    </location>
</feature>
<dbReference type="CDD" id="cd01949">
    <property type="entry name" value="GGDEF"/>
    <property type="match status" value="1"/>
</dbReference>
<reference evidence="5" key="1">
    <citation type="submission" date="2021-11" db="EMBL/GenBank/DDBJ databases">
        <title>BS-T2-15 a new species belonging to the Comamonadaceae family isolated from the soil of a French oak forest.</title>
        <authorList>
            <person name="Mieszkin S."/>
            <person name="Alain K."/>
        </authorList>
    </citation>
    <scope>NUCLEOTIDE SEQUENCE</scope>
    <source>
        <strain evidence="5">BS-T2-15</strain>
    </source>
</reference>
<dbReference type="EC" id="2.7.7.65" evidence="1"/>
<dbReference type="GO" id="GO:0052621">
    <property type="term" value="F:diguanylate cyclase activity"/>
    <property type="evidence" value="ECO:0007669"/>
    <property type="project" value="UniProtKB-EC"/>
</dbReference>
<dbReference type="GO" id="GO:0043709">
    <property type="term" value="P:cell adhesion involved in single-species biofilm formation"/>
    <property type="evidence" value="ECO:0007669"/>
    <property type="project" value="TreeGrafter"/>
</dbReference>
<dbReference type="PANTHER" id="PTHR45138">
    <property type="entry name" value="REGULATORY COMPONENTS OF SENSORY TRANSDUCTION SYSTEM"/>
    <property type="match status" value="1"/>
</dbReference>
<dbReference type="SMART" id="SM00267">
    <property type="entry name" value="GGDEF"/>
    <property type="match status" value="1"/>
</dbReference>
<gene>
    <name evidence="5" type="ORF">LPC04_28115</name>
</gene>
<keyword evidence="3" id="KW-0175">Coiled coil</keyword>
<sequence length="382" mass="40601">MSIERSTELLRQALPWMSRQRAGLHPVSYAVWFDYVAQTNPPLRAAIDEHLAREGALDEFATHALFKRHVADVDPEAAQRMVDQMQRVLGGIGESAGAAGAHAARYSASLAQLAVALVQGDTVRGIQADSSPGVARNGPAPRKLADVVAEVIADTGTMRSQIGGLQQRLADSRREIERLRDEVRRAREESLRDSLTGLSNRRAFDQALAACLAAPQLPTPAAGARHAQATIDAARAAAASRSASGADARGAWLLLADIDHFGRINEAHGRDFGDQVLQAVAEALRTLVPQGATLARVDGEAFGLLAPRLDAAAALVLADRVRAHIGSARIRRPDQDEAERVTLSVGLARARDGESPQALLDRAGAALRQAKDAGRDRVVSAG</sequence>
<feature type="coiled-coil region" evidence="3">
    <location>
        <begin position="162"/>
        <end position="189"/>
    </location>
</feature>
<evidence type="ECO:0000256" key="2">
    <source>
        <dbReference type="ARBA" id="ARBA00034247"/>
    </source>
</evidence>
<name>A0A9X1YQW1_9BURK</name>
<comment type="catalytic activity">
    <reaction evidence="2">
        <text>2 GTP = 3',3'-c-di-GMP + 2 diphosphate</text>
        <dbReference type="Rhea" id="RHEA:24898"/>
        <dbReference type="ChEBI" id="CHEBI:33019"/>
        <dbReference type="ChEBI" id="CHEBI:37565"/>
        <dbReference type="ChEBI" id="CHEBI:58805"/>
        <dbReference type="EC" id="2.7.7.65"/>
    </reaction>
</comment>
<dbReference type="InterPro" id="IPR043128">
    <property type="entry name" value="Rev_trsase/Diguanyl_cyclase"/>
</dbReference>
<organism evidence="5 6">
    <name type="scientific">Scleromatobacter humisilvae</name>
    <dbReference type="NCBI Taxonomy" id="2897159"/>
    <lineage>
        <taxon>Bacteria</taxon>
        <taxon>Pseudomonadati</taxon>
        <taxon>Pseudomonadota</taxon>
        <taxon>Betaproteobacteria</taxon>
        <taxon>Burkholderiales</taxon>
        <taxon>Sphaerotilaceae</taxon>
        <taxon>Scleromatobacter</taxon>
    </lineage>
</organism>
<accession>A0A9X1YQW1</accession>
<dbReference type="AlphaFoldDB" id="A0A9X1YQW1"/>
<dbReference type="GO" id="GO:1902201">
    <property type="term" value="P:negative regulation of bacterial-type flagellum-dependent cell motility"/>
    <property type="evidence" value="ECO:0007669"/>
    <property type="project" value="TreeGrafter"/>
</dbReference>
<protein>
    <recommendedName>
        <fullName evidence="1">diguanylate cyclase</fullName>
        <ecNumber evidence="1">2.7.7.65</ecNumber>
    </recommendedName>
</protein>
<keyword evidence="6" id="KW-1185">Reference proteome</keyword>
<dbReference type="PANTHER" id="PTHR45138:SF9">
    <property type="entry name" value="DIGUANYLATE CYCLASE DGCM-RELATED"/>
    <property type="match status" value="1"/>
</dbReference>
<dbReference type="Proteomes" id="UP001139353">
    <property type="component" value="Unassembled WGS sequence"/>
</dbReference>
<dbReference type="SUPFAM" id="SSF55073">
    <property type="entry name" value="Nucleotide cyclase"/>
    <property type="match status" value="1"/>
</dbReference>
<evidence type="ECO:0000256" key="1">
    <source>
        <dbReference type="ARBA" id="ARBA00012528"/>
    </source>
</evidence>
<dbReference type="PROSITE" id="PS50887">
    <property type="entry name" value="GGDEF"/>
    <property type="match status" value="1"/>
</dbReference>
<proteinExistence type="predicted"/>
<dbReference type="Gene3D" id="3.30.70.270">
    <property type="match status" value="1"/>
</dbReference>
<comment type="caution">
    <text evidence="5">The sequence shown here is derived from an EMBL/GenBank/DDBJ whole genome shotgun (WGS) entry which is preliminary data.</text>
</comment>
<dbReference type="Pfam" id="PF00990">
    <property type="entry name" value="GGDEF"/>
    <property type="match status" value="1"/>
</dbReference>
<dbReference type="InterPro" id="IPR000160">
    <property type="entry name" value="GGDEF_dom"/>
</dbReference>
<dbReference type="RefSeq" id="WP_275685652.1">
    <property type="nucleotide sequence ID" value="NZ_JAJLJH010000016.1"/>
</dbReference>
<dbReference type="GO" id="GO:0005886">
    <property type="term" value="C:plasma membrane"/>
    <property type="evidence" value="ECO:0007669"/>
    <property type="project" value="TreeGrafter"/>
</dbReference>